<protein>
    <recommendedName>
        <fullName evidence="2">Sulfotransferase domain-containing protein</fullName>
    </recommendedName>
</protein>
<dbReference type="AlphaFoldDB" id="A0A0F9JCZ4"/>
<name>A0A0F9JCZ4_9ZZZZ</name>
<dbReference type="GO" id="GO:0008146">
    <property type="term" value="F:sulfotransferase activity"/>
    <property type="evidence" value="ECO:0007669"/>
    <property type="project" value="InterPro"/>
</dbReference>
<dbReference type="Pfam" id="PF03567">
    <property type="entry name" value="Sulfotransfer_2"/>
    <property type="match status" value="1"/>
</dbReference>
<comment type="caution">
    <text evidence="1">The sequence shown here is derived from an EMBL/GenBank/DDBJ whole genome shotgun (WGS) entry which is preliminary data.</text>
</comment>
<dbReference type="EMBL" id="LAZR01018305">
    <property type="protein sequence ID" value="KKL96897.1"/>
    <property type="molecule type" value="Genomic_DNA"/>
</dbReference>
<dbReference type="GO" id="GO:0016020">
    <property type="term" value="C:membrane"/>
    <property type="evidence" value="ECO:0007669"/>
    <property type="project" value="InterPro"/>
</dbReference>
<proteinExistence type="predicted"/>
<evidence type="ECO:0008006" key="2">
    <source>
        <dbReference type="Google" id="ProtNLM"/>
    </source>
</evidence>
<evidence type="ECO:0000313" key="1">
    <source>
        <dbReference type="EMBL" id="KKL96897.1"/>
    </source>
</evidence>
<dbReference type="InterPro" id="IPR005331">
    <property type="entry name" value="Sulfotransferase"/>
</dbReference>
<reference evidence="1" key="1">
    <citation type="journal article" date="2015" name="Nature">
        <title>Complex archaea that bridge the gap between prokaryotes and eukaryotes.</title>
        <authorList>
            <person name="Spang A."/>
            <person name="Saw J.H."/>
            <person name="Jorgensen S.L."/>
            <person name="Zaremba-Niedzwiedzka K."/>
            <person name="Martijn J."/>
            <person name="Lind A.E."/>
            <person name="van Eijk R."/>
            <person name="Schleper C."/>
            <person name="Guy L."/>
            <person name="Ettema T.J."/>
        </authorList>
    </citation>
    <scope>NUCLEOTIDE SEQUENCE</scope>
</reference>
<accession>A0A0F9JCZ4</accession>
<gene>
    <name evidence="1" type="ORF">LCGC14_1839880</name>
</gene>
<sequence>MNSLNIYYCEMVAYIKGTNVFYVNFKCGYTTFENMRQADIIHHYNGYTRGKTIYLITRNPYKRLESFYREKMLKNLTSAFDQFCQQKLLKFFPRERLVNKQVSFKEFIQAVAQGYSDEHIALQSNITPSKPNHLLQLERGLSVLTPILGVNPDSFIGNTTADVQVPLEWTEDMRMSINLLYAADFINLQYAML</sequence>
<organism evidence="1">
    <name type="scientific">marine sediment metagenome</name>
    <dbReference type="NCBI Taxonomy" id="412755"/>
    <lineage>
        <taxon>unclassified sequences</taxon>
        <taxon>metagenomes</taxon>
        <taxon>ecological metagenomes</taxon>
    </lineage>
</organism>